<dbReference type="InterPro" id="IPR027469">
    <property type="entry name" value="Cation_efflux_TMD_sf"/>
</dbReference>
<dbReference type="AlphaFoldDB" id="A0A1X3CIM6"/>
<dbReference type="InterPro" id="IPR050681">
    <property type="entry name" value="CDF/SLC30A"/>
</dbReference>
<accession>A0A1X3CIM6</accession>
<dbReference type="PANTHER" id="PTHR11562">
    <property type="entry name" value="CATION EFFLUX PROTEIN/ ZINC TRANSPORTER"/>
    <property type="match status" value="1"/>
</dbReference>
<reference evidence="8 9" key="1">
    <citation type="submission" date="2018-12" db="EMBL/GenBank/DDBJ databases">
        <authorList>
            <consortium name="Pathogen Informatics"/>
        </authorList>
    </citation>
    <scope>NUCLEOTIDE SEQUENCE [LARGE SCALE GENOMIC DNA]</scope>
    <source>
        <strain evidence="8 9">NCTC12227</strain>
    </source>
</reference>
<dbReference type="Gene3D" id="1.20.1510.10">
    <property type="entry name" value="Cation efflux protein transmembrane domain"/>
    <property type="match status" value="1"/>
</dbReference>
<name>A0A1X3CIM6_9NEIS</name>
<dbReference type="OrthoDB" id="9799649at2"/>
<keyword evidence="3" id="KW-0406">Ion transport</keyword>
<dbReference type="Proteomes" id="UP000268229">
    <property type="component" value="Chromosome"/>
</dbReference>
<keyword evidence="5 6" id="KW-0472">Membrane</keyword>
<dbReference type="InterPro" id="IPR058533">
    <property type="entry name" value="Cation_efflux_TM"/>
</dbReference>
<dbReference type="GO" id="GO:0046872">
    <property type="term" value="F:metal ion binding"/>
    <property type="evidence" value="ECO:0007669"/>
    <property type="project" value="InterPro"/>
</dbReference>
<gene>
    <name evidence="8" type="primary">czcD_2</name>
    <name evidence="8" type="ORF">NCTC12227_01905</name>
</gene>
<evidence type="ECO:0000313" key="8">
    <source>
        <dbReference type="EMBL" id="VEJ22126.1"/>
    </source>
</evidence>
<dbReference type="InterPro" id="IPR036163">
    <property type="entry name" value="HMA_dom_sf"/>
</dbReference>
<dbReference type="PANTHER" id="PTHR11562:SF17">
    <property type="entry name" value="RE54080P-RELATED"/>
    <property type="match status" value="1"/>
</dbReference>
<evidence type="ECO:0000313" key="9">
    <source>
        <dbReference type="Proteomes" id="UP000268229"/>
    </source>
</evidence>
<feature type="domain" description="Cation efflux protein transmembrane" evidence="7">
    <location>
        <begin position="89"/>
        <end position="262"/>
    </location>
</feature>
<feature type="transmembrane region" description="Helical" evidence="6">
    <location>
        <begin position="146"/>
        <end position="166"/>
    </location>
</feature>
<proteinExistence type="predicted"/>
<evidence type="ECO:0000256" key="5">
    <source>
        <dbReference type="ARBA" id="ARBA00023136"/>
    </source>
</evidence>
<keyword evidence="9" id="KW-1185">Reference proteome</keyword>
<dbReference type="STRING" id="326522.BWD08_07540"/>
<dbReference type="SUPFAM" id="SSF55008">
    <property type="entry name" value="HMA, heavy metal-associated domain"/>
    <property type="match status" value="1"/>
</dbReference>
<feature type="transmembrane region" description="Helical" evidence="6">
    <location>
        <begin position="178"/>
        <end position="199"/>
    </location>
</feature>
<dbReference type="RefSeq" id="WP_085356624.1">
    <property type="nucleotide sequence ID" value="NZ_LR134440.1"/>
</dbReference>
<keyword evidence="3" id="KW-0864">Zinc transport</keyword>
<dbReference type="GO" id="GO:0005886">
    <property type="term" value="C:plasma membrane"/>
    <property type="evidence" value="ECO:0007669"/>
    <property type="project" value="TreeGrafter"/>
</dbReference>
<keyword evidence="4 6" id="KW-1133">Transmembrane helix</keyword>
<comment type="subcellular location">
    <subcellularLocation>
        <location evidence="1">Membrane</location>
        <topology evidence="1">Multi-pass membrane protein</topology>
    </subcellularLocation>
</comment>
<feature type="transmembrane region" description="Helical" evidence="6">
    <location>
        <begin position="88"/>
        <end position="109"/>
    </location>
</feature>
<evidence type="ECO:0000256" key="6">
    <source>
        <dbReference type="SAM" id="Phobius"/>
    </source>
</evidence>
<organism evidence="8 9">
    <name type="scientific">Neisseria animaloris</name>
    <dbReference type="NCBI Taxonomy" id="326522"/>
    <lineage>
        <taxon>Bacteria</taxon>
        <taxon>Pseudomonadati</taxon>
        <taxon>Pseudomonadota</taxon>
        <taxon>Betaproteobacteria</taxon>
        <taxon>Neisseriales</taxon>
        <taxon>Neisseriaceae</taxon>
        <taxon>Neisseria</taxon>
    </lineage>
</organism>
<feature type="transmembrane region" description="Helical" evidence="6">
    <location>
        <begin position="115"/>
        <end position="134"/>
    </location>
</feature>
<dbReference type="EMBL" id="LR134516">
    <property type="protein sequence ID" value="VEJ22126.1"/>
    <property type="molecule type" value="Genomic_DNA"/>
</dbReference>
<dbReference type="GO" id="GO:0005385">
    <property type="term" value="F:zinc ion transmembrane transporter activity"/>
    <property type="evidence" value="ECO:0007669"/>
    <property type="project" value="TreeGrafter"/>
</dbReference>
<dbReference type="Pfam" id="PF01545">
    <property type="entry name" value="Cation_efflux"/>
    <property type="match status" value="1"/>
</dbReference>
<feature type="transmembrane region" description="Helical" evidence="6">
    <location>
        <begin position="220"/>
        <end position="237"/>
    </location>
</feature>
<feature type="transmembrane region" description="Helical" evidence="6">
    <location>
        <begin position="243"/>
        <end position="261"/>
    </location>
</feature>
<protein>
    <submittedName>
        <fullName evidence="8">Putative heavy metal transport protein</fullName>
    </submittedName>
</protein>
<keyword evidence="3" id="KW-0813">Transport</keyword>
<evidence type="ECO:0000259" key="7">
    <source>
        <dbReference type="Pfam" id="PF01545"/>
    </source>
</evidence>
<dbReference type="SUPFAM" id="SSF161111">
    <property type="entry name" value="Cation efflux protein transmembrane domain-like"/>
    <property type="match status" value="1"/>
</dbReference>
<keyword evidence="3" id="KW-0862">Zinc</keyword>
<keyword evidence="2 6" id="KW-0812">Transmembrane</keyword>
<evidence type="ECO:0000256" key="1">
    <source>
        <dbReference type="ARBA" id="ARBA00004141"/>
    </source>
</evidence>
<evidence type="ECO:0000256" key="4">
    <source>
        <dbReference type="ARBA" id="ARBA00022989"/>
    </source>
</evidence>
<evidence type="ECO:0000256" key="2">
    <source>
        <dbReference type="ARBA" id="ARBA00022692"/>
    </source>
</evidence>
<dbReference type="KEGG" id="nani:NCTC12227_01905"/>
<sequence length="265" mass="30328">MVLQKTVFRIAQMDCSCEEQLIRMKLDDVVEVKKLQFNLSNKTLTVYHEDGGKSVLEHLQTLGWDIQCIEHTRVDSVEIPVEQQQKKLLYVVLVINFVFFLIESIAGWWSHSVGLIADSLDMLADSLVYFMALLAVGKSTIYKKNIAYWAGWFQITLAVMGLIEVLKRFWDFEMLPDFKMMMWVSCLALMANVVCLYLLRQNGSQEEHMQASMIFTSNDVLVNLGVIVAGALVLWWQSPYPDLIVGVIVFAWVILGAIRILKLAR</sequence>
<evidence type="ECO:0000256" key="3">
    <source>
        <dbReference type="ARBA" id="ARBA00022906"/>
    </source>
</evidence>